<feature type="region of interest" description="Disordered" evidence="1">
    <location>
        <begin position="168"/>
        <end position="207"/>
    </location>
</feature>
<organism evidence="2 3">
    <name type="scientific">Toxoplasma gondii p89</name>
    <dbReference type="NCBI Taxonomy" id="943119"/>
    <lineage>
        <taxon>Eukaryota</taxon>
        <taxon>Sar</taxon>
        <taxon>Alveolata</taxon>
        <taxon>Apicomplexa</taxon>
        <taxon>Conoidasida</taxon>
        <taxon>Coccidia</taxon>
        <taxon>Eucoccidiorida</taxon>
        <taxon>Eimeriorina</taxon>
        <taxon>Sarcocystidae</taxon>
        <taxon>Toxoplasma</taxon>
    </lineage>
</organism>
<dbReference type="EMBL" id="AEYI02002198">
    <property type="protein sequence ID" value="KFG29238.1"/>
    <property type="molecule type" value="Genomic_DNA"/>
</dbReference>
<feature type="region of interest" description="Disordered" evidence="1">
    <location>
        <begin position="1"/>
        <end position="61"/>
    </location>
</feature>
<feature type="region of interest" description="Disordered" evidence="1">
    <location>
        <begin position="75"/>
        <end position="146"/>
    </location>
</feature>
<feature type="compositionally biased region" description="Basic residues" evidence="1">
    <location>
        <begin position="239"/>
        <end position="250"/>
    </location>
</feature>
<name>A0A086JAS0_TOXGO</name>
<proteinExistence type="predicted"/>
<dbReference type="OrthoDB" id="333211at2759"/>
<accession>A0A086JAS0</accession>
<evidence type="ECO:0000313" key="3">
    <source>
        <dbReference type="Proteomes" id="UP000028828"/>
    </source>
</evidence>
<gene>
    <name evidence="2" type="ORF">TGP89_209420</name>
</gene>
<feature type="compositionally biased region" description="Low complexity" evidence="1">
    <location>
        <begin position="113"/>
        <end position="129"/>
    </location>
</feature>
<feature type="region of interest" description="Disordered" evidence="1">
    <location>
        <begin position="221"/>
        <end position="250"/>
    </location>
</feature>
<dbReference type="VEuPathDB" id="ToxoDB:TGP89_209420"/>
<comment type="caution">
    <text evidence="2">The sequence shown here is derived from an EMBL/GenBank/DDBJ whole genome shotgun (WGS) entry which is preliminary data.</text>
</comment>
<evidence type="ECO:0000256" key="1">
    <source>
        <dbReference type="SAM" id="MobiDB-lite"/>
    </source>
</evidence>
<sequence>MSKLSAFFEKKKKKSLKSSTPAGLGEKSKKDEEPVLVEEDSSEWVVDDQPAKPASPQEDSLATWLKVSVVDAASVKKKEPEKTWIAYGDGDVEGPESDGERGQSACSPEDSPEAASLSAEKAEAPAAKKWVPPSLRGKRATGGGAGACINFDDDQDLATAAQLGFYSGKGVQKKKATPTQAAKETKKEKEKKSGEGEEKQAVEELPPVPEFDVWKYVQIDGGSLGSKAPQNDEAVRAKYQNRKRLPSRSA</sequence>
<reference evidence="2 3" key="1">
    <citation type="submission" date="2014-03" db="EMBL/GenBank/DDBJ databases">
        <authorList>
            <person name="Sibley D."/>
            <person name="Venepally P."/>
            <person name="Karamycheva S."/>
            <person name="Hadjithomas M."/>
            <person name="Khan A."/>
            <person name="Brunk B."/>
            <person name="Roos D."/>
            <person name="Caler E."/>
            <person name="Lorenzi H."/>
        </authorList>
    </citation>
    <scope>NUCLEOTIDE SEQUENCE [LARGE SCALE GENOMIC DNA]</scope>
    <source>
        <strain evidence="3">p89</strain>
    </source>
</reference>
<evidence type="ECO:0000313" key="2">
    <source>
        <dbReference type="EMBL" id="KFG29238.1"/>
    </source>
</evidence>
<dbReference type="Proteomes" id="UP000028828">
    <property type="component" value="Unassembled WGS sequence"/>
</dbReference>
<feature type="compositionally biased region" description="Basic and acidic residues" evidence="1">
    <location>
        <begin position="183"/>
        <end position="202"/>
    </location>
</feature>
<feature type="compositionally biased region" description="Acidic residues" evidence="1">
    <location>
        <begin position="34"/>
        <end position="46"/>
    </location>
</feature>
<dbReference type="AlphaFoldDB" id="A0A086JAS0"/>
<protein>
    <submittedName>
        <fullName evidence="2">Uncharacterized protein</fullName>
    </submittedName>
</protein>